<dbReference type="SUPFAM" id="SSF55874">
    <property type="entry name" value="ATPase domain of HSP90 chaperone/DNA topoisomerase II/histidine kinase"/>
    <property type="match status" value="1"/>
</dbReference>
<dbReference type="Gene3D" id="1.10.287.130">
    <property type="match status" value="1"/>
</dbReference>
<keyword evidence="5" id="KW-1133">Transmembrane helix</keyword>
<evidence type="ECO:0000313" key="10">
    <source>
        <dbReference type="Proteomes" id="UP000306585"/>
    </source>
</evidence>
<organism evidence="9 10">
    <name type="scientific">Mariprofundus erugo</name>
    <dbReference type="NCBI Taxonomy" id="2528639"/>
    <lineage>
        <taxon>Bacteria</taxon>
        <taxon>Pseudomonadati</taxon>
        <taxon>Pseudomonadota</taxon>
        <taxon>Candidatius Mariprofundia</taxon>
        <taxon>Mariprofundales</taxon>
        <taxon>Mariprofundaceae</taxon>
        <taxon>Mariprofundus</taxon>
    </lineage>
</organism>
<evidence type="ECO:0000256" key="1">
    <source>
        <dbReference type="ARBA" id="ARBA00000085"/>
    </source>
</evidence>
<dbReference type="PROSITE" id="PS50110">
    <property type="entry name" value="RESPONSE_REGULATORY"/>
    <property type="match status" value="1"/>
</dbReference>
<protein>
    <recommendedName>
        <fullName evidence="2">histidine kinase</fullName>
        <ecNumber evidence="2">2.7.13.3</ecNumber>
    </recommendedName>
</protein>
<dbReference type="PANTHER" id="PTHR43065">
    <property type="entry name" value="SENSOR HISTIDINE KINASE"/>
    <property type="match status" value="1"/>
</dbReference>
<keyword evidence="10" id="KW-1185">Reference proteome</keyword>
<dbReference type="SMART" id="SM00387">
    <property type="entry name" value="HATPase_c"/>
    <property type="match status" value="1"/>
</dbReference>
<dbReference type="CDD" id="cd00130">
    <property type="entry name" value="PAS"/>
    <property type="match status" value="1"/>
</dbReference>
<gene>
    <name evidence="9" type="ORF">FEF65_04655</name>
</gene>
<evidence type="ECO:0000259" key="6">
    <source>
        <dbReference type="PROSITE" id="PS50109"/>
    </source>
</evidence>
<evidence type="ECO:0000256" key="4">
    <source>
        <dbReference type="PROSITE-ProRule" id="PRU00169"/>
    </source>
</evidence>
<feature type="transmembrane region" description="Helical" evidence="5">
    <location>
        <begin position="150"/>
        <end position="167"/>
    </location>
</feature>
<feature type="transmembrane region" description="Helical" evidence="5">
    <location>
        <begin position="20"/>
        <end position="38"/>
    </location>
</feature>
<feature type="transmembrane region" description="Helical" evidence="5">
    <location>
        <begin position="76"/>
        <end position="94"/>
    </location>
</feature>
<dbReference type="RefSeq" id="WP_138238623.1">
    <property type="nucleotide sequence ID" value="NZ_VBRY01000003.1"/>
</dbReference>
<dbReference type="PROSITE" id="PS50109">
    <property type="entry name" value="HIS_KIN"/>
    <property type="match status" value="1"/>
</dbReference>
<dbReference type="AlphaFoldDB" id="A0A5R9GW35"/>
<dbReference type="InterPro" id="IPR000014">
    <property type="entry name" value="PAS"/>
</dbReference>
<keyword evidence="5" id="KW-0472">Membrane</keyword>
<dbReference type="EC" id="2.7.13.3" evidence="2"/>
<feature type="transmembrane region" description="Helical" evidence="5">
    <location>
        <begin position="120"/>
        <end position="138"/>
    </location>
</feature>
<dbReference type="InterPro" id="IPR036097">
    <property type="entry name" value="HisK_dim/P_sf"/>
</dbReference>
<proteinExistence type="predicted"/>
<dbReference type="InterPro" id="IPR005467">
    <property type="entry name" value="His_kinase_dom"/>
</dbReference>
<dbReference type="InterPro" id="IPR004358">
    <property type="entry name" value="Sig_transdc_His_kin-like_C"/>
</dbReference>
<dbReference type="NCBIfam" id="TIGR00229">
    <property type="entry name" value="sensory_box"/>
    <property type="match status" value="1"/>
</dbReference>
<evidence type="ECO:0000313" key="9">
    <source>
        <dbReference type="EMBL" id="TLS68287.1"/>
    </source>
</evidence>
<comment type="catalytic activity">
    <reaction evidence="1">
        <text>ATP + protein L-histidine = ADP + protein N-phospho-L-histidine.</text>
        <dbReference type="EC" id="2.7.13.3"/>
    </reaction>
</comment>
<dbReference type="CDD" id="cd17546">
    <property type="entry name" value="REC_hyHK_CKI1_RcsC-like"/>
    <property type="match status" value="1"/>
</dbReference>
<comment type="caution">
    <text evidence="9">The sequence shown here is derived from an EMBL/GenBank/DDBJ whole genome shotgun (WGS) entry which is preliminary data.</text>
</comment>
<dbReference type="PROSITE" id="PS50113">
    <property type="entry name" value="PAC"/>
    <property type="match status" value="1"/>
</dbReference>
<dbReference type="PANTHER" id="PTHR43065:SF42">
    <property type="entry name" value="TWO-COMPONENT SENSOR PPRA"/>
    <property type="match status" value="1"/>
</dbReference>
<dbReference type="Pfam" id="PF08448">
    <property type="entry name" value="PAS_4"/>
    <property type="match status" value="1"/>
</dbReference>
<feature type="domain" description="Histidine kinase" evidence="6">
    <location>
        <begin position="334"/>
        <end position="559"/>
    </location>
</feature>
<dbReference type="InterPro" id="IPR003661">
    <property type="entry name" value="HisK_dim/P_dom"/>
</dbReference>
<dbReference type="SUPFAM" id="SSF55785">
    <property type="entry name" value="PYP-like sensor domain (PAS domain)"/>
    <property type="match status" value="1"/>
</dbReference>
<dbReference type="PRINTS" id="PR00344">
    <property type="entry name" value="BCTRLSENSOR"/>
</dbReference>
<dbReference type="InterPro" id="IPR003594">
    <property type="entry name" value="HATPase_dom"/>
</dbReference>
<dbReference type="InterPro" id="IPR048435">
    <property type="entry name" value="MASE6"/>
</dbReference>
<sequence>MPHSAESFDSVFGDRRRLMALVHLASAAALILFVFVHLMRGCCMALTVVEASLALLTLVTWRYIRADGSLVRVEQVLMVAAFVLFSSLVLLKSIDDTGIYWVGGYPFVAYFVQPARTARYWVLMLVVELLVVVGIEGSGWQLTAYSESQLLCLVALVGFYWMLAHIYKSQLELHQRQLGDSYQALSNEQERLKIILDHSPIGIWMVDGDRHIRILNQTWVKWCGLSESEVCQAADYTDLLPESVAVRARELDDACLAQHAVHYSREPFRCADGVMRTLDMIRVGLHDGAGRVVGLIGFAIDITDQLHAQEEQQLLERQLQHAQRLEALGVMAGGIAHDFNNLLTAIQGGIELARLEQGIPPALLESIETMDTAAQAAAGLCRQMLTYSGKGHIAPECLYLRQVIEELRTLFEVSVGKDVRLSFYFEPETSPVYVDKSQISQMLLNLLINASESMPEGRGGEVTISVVHRQLLEPLSCHFTGAIPQPGLYTCLSVEDNGIGMDEETIQRMFDPFFSTKFTGRGLGLSAIAGILKSHGAALQVESKPGKGTRMQVWLPSCEGVTVTAKRPEVEVSRQYSGRVLLVDDDPGVIHVAGRMLGKLGLQCVSAGNGRDAVEIFERDPSFDWVLLDVTMPEMDGAACLQALRHIRPDVYVAMSSGYDADSVLYDSSVQPDDFLTKPYTMQRLREVVKQAADAARPDGA</sequence>
<dbReference type="EMBL" id="VBRY01000003">
    <property type="protein sequence ID" value="TLS68287.1"/>
    <property type="molecule type" value="Genomic_DNA"/>
</dbReference>
<dbReference type="Gene3D" id="3.30.565.10">
    <property type="entry name" value="Histidine kinase-like ATPase, C-terminal domain"/>
    <property type="match status" value="1"/>
</dbReference>
<dbReference type="InterPro" id="IPR036890">
    <property type="entry name" value="HATPase_C_sf"/>
</dbReference>
<feature type="modified residue" description="4-aspartylphosphate" evidence="4">
    <location>
        <position position="629"/>
    </location>
</feature>
<feature type="domain" description="Response regulatory" evidence="7">
    <location>
        <begin position="579"/>
        <end position="693"/>
    </location>
</feature>
<dbReference type="Pfam" id="PF20966">
    <property type="entry name" value="MASE6"/>
    <property type="match status" value="1"/>
</dbReference>
<dbReference type="Gene3D" id="3.40.50.2300">
    <property type="match status" value="1"/>
</dbReference>
<dbReference type="CDD" id="cd00082">
    <property type="entry name" value="HisKA"/>
    <property type="match status" value="1"/>
</dbReference>
<evidence type="ECO:0000256" key="2">
    <source>
        <dbReference type="ARBA" id="ARBA00012438"/>
    </source>
</evidence>
<dbReference type="Gene3D" id="3.30.450.20">
    <property type="entry name" value="PAS domain"/>
    <property type="match status" value="1"/>
</dbReference>
<dbReference type="InterPro" id="IPR013656">
    <property type="entry name" value="PAS_4"/>
</dbReference>
<dbReference type="SMART" id="SM00448">
    <property type="entry name" value="REC"/>
    <property type="match status" value="1"/>
</dbReference>
<dbReference type="InterPro" id="IPR001789">
    <property type="entry name" value="Sig_transdc_resp-reg_receiver"/>
</dbReference>
<dbReference type="GO" id="GO:0000155">
    <property type="term" value="F:phosphorelay sensor kinase activity"/>
    <property type="evidence" value="ECO:0007669"/>
    <property type="project" value="InterPro"/>
</dbReference>
<dbReference type="Pfam" id="PF00072">
    <property type="entry name" value="Response_reg"/>
    <property type="match status" value="1"/>
</dbReference>
<feature type="domain" description="PAC" evidence="8">
    <location>
        <begin position="261"/>
        <end position="314"/>
    </location>
</feature>
<dbReference type="SUPFAM" id="SSF47384">
    <property type="entry name" value="Homodimeric domain of signal transducing histidine kinase"/>
    <property type="match status" value="1"/>
</dbReference>
<dbReference type="SUPFAM" id="SSF52172">
    <property type="entry name" value="CheY-like"/>
    <property type="match status" value="1"/>
</dbReference>
<evidence type="ECO:0000259" key="7">
    <source>
        <dbReference type="PROSITE" id="PS50110"/>
    </source>
</evidence>
<name>A0A5R9GW35_9PROT</name>
<dbReference type="InterPro" id="IPR000700">
    <property type="entry name" value="PAS-assoc_C"/>
</dbReference>
<dbReference type="InterPro" id="IPR011006">
    <property type="entry name" value="CheY-like_superfamily"/>
</dbReference>
<dbReference type="SMART" id="SM00091">
    <property type="entry name" value="PAS"/>
    <property type="match status" value="1"/>
</dbReference>
<evidence type="ECO:0000256" key="3">
    <source>
        <dbReference type="ARBA" id="ARBA00022553"/>
    </source>
</evidence>
<feature type="transmembrane region" description="Helical" evidence="5">
    <location>
        <begin position="44"/>
        <end position="64"/>
    </location>
</feature>
<keyword evidence="5" id="KW-0812">Transmembrane</keyword>
<accession>A0A5R9GW35</accession>
<evidence type="ECO:0000259" key="8">
    <source>
        <dbReference type="PROSITE" id="PS50113"/>
    </source>
</evidence>
<evidence type="ECO:0000256" key="5">
    <source>
        <dbReference type="SAM" id="Phobius"/>
    </source>
</evidence>
<dbReference type="Pfam" id="PF02518">
    <property type="entry name" value="HATPase_c"/>
    <property type="match status" value="1"/>
</dbReference>
<reference evidence="9 10" key="1">
    <citation type="journal article" date="2019" name="Appl. Environ. Microbiol.">
        <title>Environmental Evidence and Genomic Insight of Iron-oxidizing Bacteria Preference Towards More Corrosion Resistant Stainless Steel at Higher Salinities.</title>
        <authorList>
            <person name="Garrison C.E."/>
            <person name="Price K.A."/>
            <person name="Field E.K."/>
        </authorList>
    </citation>
    <scope>NUCLEOTIDE SEQUENCE [LARGE SCALE GENOMIC DNA]</scope>
    <source>
        <strain evidence="9 10">P3</strain>
    </source>
</reference>
<keyword evidence="3 4" id="KW-0597">Phosphoprotein</keyword>
<dbReference type="InterPro" id="IPR035965">
    <property type="entry name" value="PAS-like_dom_sf"/>
</dbReference>
<dbReference type="Proteomes" id="UP000306585">
    <property type="component" value="Unassembled WGS sequence"/>
</dbReference>
<dbReference type="SMART" id="SM00388">
    <property type="entry name" value="HisKA"/>
    <property type="match status" value="1"/>
</dbReference>